<accession>E1YL04</accession>
<dbReference type="EMBL" id="FR695877">
    <property type="protein sequence ID" value="CBX30787.1"/>
    <property type="molecule type" value="Genomic_DNA"/>
</dbReference>
<sequence length="89" mass="10222">MKKSGSVLCEGVAARCAMIKKLRLRYPVPLLHRVLDVSISGYYAWLNRKPPVRSQEEGRLEVEVVAAHNRTRIRHVAMSDFRKIYLSTV</sequence>
<dbReference type="AlphaFoldDB" id="E1YL04"/>
<evidence type="ECO:0000313" key="1">
    <source>
        <dbReference type="EMBL" id="CBX30787.1"/>
    </source>
</evidence>
<organism evidence="1">
    <name type="scientific">uncultured Desulfobacterium sp</name>
    <dbReference type="NCBI Taxonomy" id="201089"/>
    <lineage>
        <taxon>Bacteria</taxon>
        <taxon>Pseudomonadati</taxon>
        <taxon>Thermodesulfobacteriota</taxon>
        <taxon>Desulfobacteria</taxon>
        <taxon>Desulfobacterales</taxon>
        <taxon>Desulfobacteriaceae</taxon>
        <taxon>Desulfobacterium</taxon>
        <taxon>environmental samples</taxon>
    </lineage>
</organism>
<protein>
    <submittedName>
        <fullName evidence="1">Uncharacterized protein</fullName>
    </submittedName>
</protein>
<gene>
    <name evidence="1" type="ORF">N47_E42990</name>
</gene>
<reference evidence="1" key="1">
    <citation type="journal article" date="2011" name="Environ. Microbiol.">
        <title>Genomic insights into the metabolic potential of the polycyclic aromatic hydrocarbon degrading sulfate-reducing Deltaproteobacterium N47.</title>
        <authorList>
            <person name="Bergmann F."/>
            <person name="Selesi D."/>
            <person name="Weinmaier T."/>
            <person name="Tischler P."/>
            <person name="Rattei T."/>
            <person name="Meckenstock R.U."/>
        </authorList>
    </citation>
    <scope>NUCLEOTIDE SEQUENCE</scope>
</reference>
<name>E1YL04_9BACT</name>
<proteinExistence type="predicted"/>